<evidence type="ECO:0008006" key="2">
    <source>
        <dbReference type="Google" id="ProtNLM"/>
    </source>
</evidence>
<dbReference type="Pfam" id="PF25622">
    <property type="entry name" value="Phi29_MCP"/>
    <property type="match status" value="1"/>
</dbReference>
<reference evidence="1" key="1">
    <citation type="submission" date="2024-06" db="EMBL/GenBank/DDBJ databases">
        <authorList>
            <person name="Li M."/>
        </authorList>
    </citation>
    <scope>NUCLEOTIDE SEQUENCE</scope>
</reference>
<dbReference type="EMBL" id="PP869282">
    <property type="protein sequence ID" value="XCN28524.1"/>
    <property type="molecule type" value="Genomic_DNA"/>
</dbReference>
<accession>A0AAU8KZ30</accession>
<evidence type="ECO:0000313" key="1">
    <source>
        <dbReference type="EMBL" id="XCN28524.1"/>
    </source>
</evidence>
<sequence>MKVRELLGDGYSVPVETNEVIKAMLNKVAKELFYDNHYSQGYEAITKGGSPLGNKVNEVFFLEQKEQASMFGDLENNITGSISDSSINIQASYLFNEHEIKRAVRNDLDLQDIYDRMLKNLRTSLLIQRRKAFLRALSDYMEYHDLKVLKGSKLSDIASITKLGFQVPSSDYNVSDKEIQCFESDIICLTDFKKLGLMLNEHDNPFINWLQFNSIIENTLPVKVNGLPVNPDMVMFDRRALKILVNDSQFTYFFDPNSLTHTITYTENIIIATNPIANFCVLKEEGGV</sequence>
<gene>
    <name evidence="1" type="ORF">vBCPPAT_4</name>
</gene>
<proteinExistence type="predicted"/>
<protein>
    <recommendedName>
        <fullName evidence="2">Major capsid protein</fullName>
    </recommendedName>
</protein>
<organism evidence="1">
    <name type="scientific">Clostridium phage vB_CPP_AT</name>
    <dbReference type="NCBI Taxonomy" id="3232178"/>
    <lineage>
        <taxon>Viruses</taxon>
        <taxon>Duplodnaviria</taxon>
        <taxon>Heunggongvirae</taxon>
        <taxon>Uroviricota</taxon>
        <taxon>Caudoviricetes</taxon>
    </lineage>
</organism>
<name>A0AAU8KZ30_9CAUD</name>